<proteinExistence type="predicted"/>
<evidence type="ECO:0000313" key="4">
    <source>
        <dbReference type="EMBL" id="PUA33377.1"/>
    </source>
</evidence>
<evidence type="ECO:0000256" key="2">
    <source>
        <dbReference type="ARBA" id="ARBA00022801"/>
    </source>
</evidence>
<dbReference type="Gene3D" id="2.30.42.10">
    <property type="match status" value="1"/>
</dbReference>
<dbReference type="PROSITE" id="PS50106">
    <property type="entry name" value="PDZ"/>
    <property type="match status" value="1"/>
</dbReference>
<dbReference type="InterPro" id="IPR041489">
    <property type="entry name" value="PDZ_6"/>
</dbReference>
<keyword evidence="2" id="KW-0378">Hydrolase</keyword>
<evidence type="ECO:0000256" key="1">
    <source>
        <dbReference type="ARBA" id="ARBA00022670"/>
    </source>
</evidence>
<dbReference type="Gene3D" id="2.40.10.120">
    <property type="match status" value="1"/>
</dbReference>
<dbReference type="InterPro" id="IPR036034">
    <property type="entry name" value="PDZ_sf"/>
</dbReference>
<dbReference type="SMART" id="SM00228">
    <property type="entry name" value="PDZ"/>
    <property type="match status" value="1"/>
</dbReference>
<dbReference type="InterPro" id="IPR051201">
    <property type="entry name" value="Chloro_Bact_Ser_Proteases"/>
</dbReference>
<dbReference type="Proteomes" id="UP000244093">
    <property type="component" value="Unassembled WGS sequence"/>
</dbReference>
<dbReference type="PANTHER" id="PTHR43343:SF3">
    <property type="entry name" value="PROTEASE DO-LIKE 8, CHLOROPLASTIC"/>
    <property type="match status" value="1"/>
</dbReference>
<dbReference type="SUPFAM" id="SSF50494">
    <property type="entry name" value="Trypsin-like serine proteases"/>
    <property type="match status" value="1"/>
</dbReference>
<protein>
    <submittedName>
        <fullName evidence="4">Serine protease</fullName>
    </submittedName>
</protein>
<dbReference type="SUPFAM" id="SSF50156">
    <property type="entry name" value="PDZ domain-like"/>
    <property type="match status" value="1"/>
</dbReference>
<dbReference type="InterPro" id="IPR001940">
    <property type="entry name" value="Peptidase_S1C"/>
</dbReference>
<dbReference type="EMBL" id="NBVN01000002">
    <property type="protein sequence ID" value="PUA33377.1"/>
    <property type="molecule type" value="Genomic_DNA"/>
</dbReference>
<dbReference type="AlphaFoldDB" id="A0A2R7Y7K4"/>
<evidence type="ECO:0000259" key="3">
    <source>
        <dbReference type="PROSITE" id="PS50106"/>
    </source>
</evidence>
<dbReference type="GO" id="GO:0004252">
    <property type="term" value="F:serine-type endopeptidase activity"/>
    <property type="evidence" value="ECO:0007669"/>
    <property type="project" value="InterPro"/>
</dbReference>
<comment type="caution">
    <text evidence="4">The sequence shown here is derived from an EMBL/GenBank/DDBJ whole genome shotgun (WGS) entry which is preliminary data.</text>
</comment>
<dbReference type="InterPro" id="IPR001478">
    <property type="entry name" value="PDZ"/>
</dbReference>
<dbReference type="PRINTS" id="PR00834">
    <property type="entry name" value="PROTEASES2C"/>
</dbReference>
<evidence type="ECO:0000313" key="5">
    <source>
        <dbReference type="Proteomes" id="UP000244093"/>
    </source>
</evidence>
<reference evidence="4 5" key="1">
    <citation type="journal article" date="2018" name="Syst. Appl. Microbiol.">
        <title>A new symbiotic nanoarchaeote (Candidatus Nanoclepta minutus) and its host (Zestosphaera tikiterensis gen. nov., sp. nov.) from a New Zealand hot spring.</title>
        <authorList>
            <person name="St John E."/>
            <person name="Liu Y."/>
            <person name="Podar M."/>
            <person name="Stott M.B."/>
            <person name="Meneghin J."/>
            <person name="Chen Z."/>
            <person name="Lagutin K."/>
            <person name="Mitchell K."/>
            <person name="Reysenbach A.L."/>
        </authorList>
    </citation>
    <scope>NUCLEOTIDE SEQUENCE [LARGE SCALE GENOMIC DNA]</scope>
    <source>
        <strain evidence="4">NZ3</strain>
    </source>
</reference>
<name>A0A2R7Y7K4_9CREN</name>
<accession>A0A2R7Y7K4</accession>
<dbReference type="GO" id="GO:0006508">
    <property type="term" value="P:proteolysis"/>
    <property type="evidence" value="ECO:0007669"/>
    <property type="project" value="UniProtKB-KW"/>
</dbReference>
<dbReference type="Pfam" id="PF13365">
    <property type="entry name" value="Trypsin_2"/>
    <property type="match status" value="1"/>
</dbReference>
<gene>
    <name evidence="4" type="ORF">B7O98_02840</name>
</gene>
<dbReference type="InterPro" id="IPR009003">
    <property type="entry name" value="Peptidase_S1_PA"/>
</dbReference>
<organism evidence="4 5">
    <name type="scientific">Zestosphaera tikiterensis</name>
    <dbReference type="NCBI Taxonomy" id="1973259"/>
    <lineage>
        <taxon>Archaea</taxon>
        <taxon>Thermoproteota</taxon>
        <taxon>Thermoprotei</taxon>
        <taxon>Desulfurococcales</taxon>
        <taxon>Desulfurococcaceae</taxon>
        <taxon>Zestosphaera</taxon>
    </lineage>
</organism>
<dbReference type="Pfam" id="PF17820">
    <property type="entry name" value="PDZ_6"/>
    <property type="match status" value="1"/>
</dbReference>
<dbReference type="PANTHER" id="PTHR43343">
    <property type="entry name" value="PEPTIDASE S12"/>
    <property type="match status" value="1"/>
</dbReference>
<sequence length="312" mass="33602">MSLEAFNKQVSELINKVSKSVVTIFTTVPSIDLFFGYREFRGAGSGFFVEEGLIVTNAHVVLNASEVNVLIPNRKREKAKVLDVDPYRDLALLRVNVRDVEPLKLGDSDLLSVGEMVFAIGSPLGLPGPSVSMGVISALGRTISGEKLVLEDLIQTDAAINPGNSGGPLINARGEVIGVATAIIPYAQGIGFAIPINTVKRFLEMIRKYGAPVRAWLGIYVTPVTNEVATLYDLPVNEGVIIVNIVPGSPAEEYGLKVGDIIIEAAGKLVKKVSDLRTAVEDSIDSECVELRIVRGYKTFKTCIPPIVEKIK</sequence>
<keyword evidence="1 4" id="KW-0645">Protease</keyword>
<feature type="domain" description="PDZ" evidence="3">
    <location>
        <begin position="202"/>
        <end position="274"/>
    </location>
</feature>